<keyword evidence="2" id="KW-0378">Hydrolase</keyword>
<protein>
    <recommendedName>
        <fullName evidence="3">mRNA 5'-phosphatase</fullName>
        <ecNumber evidence="3">3.6.1.74</ecNumber>
    </recommendedName>
</protein>
<gene>
    <name evidence="5" type="ORF">CPOL0286_LOCUS3915</name>
</gene>
<name>A0A7S4HGL5_9EUKA</name>
<reference evidence="5" key="1">
    <citation type="submission" date="2021-01" db="EMBL/GenBank/DDBJ databases">
        <authorList>
            <person name="Corre E."/>
            <person name="Pelletier E."/>
            <person name="Niang G."/>
            <person name="Scheremetjew M."/>
            <person name="Finn R."/>
            <person name="Kale V."/>
            <person name="Holt S."/>
            <person name="Cochrane G."/>
            <person name="Meng A."/>
            <person name="Brown T."/>
            <person name="Cohen L."/>
        </authorList>
    </citation>
    <scope>NUCLEOTIDE SEQUENCE</scope>
    <source>
        <strain evidence="5">UIO037</strain>
    </source>
</reference>
<evidence type="ECO:0000256" key="4">
    <source>
        <dbReference type="ARBA" id="ARBA00047740"/>
    </source>
</evidence>
<dbReference type="EC" id="3.6.1.74" evidence="3"/>
<dbReference type="AlphaFoldDB" id="A0A7S4HGL5"/>
<dbReference type="EMBL" id="HBKO01008377">
    <property type="protein sequence ID" value="CAE2198561.1"/>
    <property type="molecule type" value="Transcribed_RNA"/>
</dbReference>
<evidence type="ECO:0000313" key="5">
    <source>
        <dbReference type="EMBL" id="CAE2198561.1"/>
    </source>
</evidence>
<dbReference type="GO" id="GO:0004651">
    <property type="term" value="F:polynucleotide 5'-phosphatase activity"/>
    <property type="evidence" value="ECO:0007669"/>
    <property type="project" value="InterPro"/>
</dbReference>
<evidence type="ECO:0000256" key="2">
    <source>
        <dbReference type="ARBA" id="ARBA00022801"/>
    </source>
</evidence>
<keyword evidence="1" id="KW-0507">mRNA processing</keyword>
<sequence>MRYKQRTTFEHKRVFKFELTKVLQGDSDQGARAADPVHEIEIEFCGQKERSATQPDYLTDSFLMKVADLLKQLRNPAPGARRQQLEGGLQEGGRVTVADGVEVKLEPAGHGAPPPFGGDMPADLVAQTGWLFSHKDASTGDAFIMSLPVTIGSKSYPLYYFYGSVPFDQITPGATNSAPVGR</sequence>
<organism evidence="5">
    <name type="scientific">Prymnesium polylepis</name>
    <dbReference type="NCBI Taxonomy" id="72548"/>
    <lineage>
        <taxon>Eukaryota</taxon>
        <taxon>Haptista</taxon>
        <taxon>Haptophyta</taxon>
        <taxon>Prymnesiophyceae</taxon>
        <taxon>Prymnesiales</taxon>
        <taxon>Prymnesiaceae</taxon>
        <taxon>Prymnesium</taxon>
    </lineage>
</organism>
<evidence type="ECO:0000256" key="3">
    <source>
        <dbReference type="ARBA" id="ARBA00035028"/>
    </source>
</evidence>
<accession>A0A7S4HGL5</accession>
<dbReference type="GO" id="GO:0140818">
    <property type="term" value="F:mRNA 5'-triphosphate monophosphatase activity"/>
    <property type="evidence" value="ECO:0007669"/>
    <property type="project" value="UniProtKB-EC"/>
</dbReference>
<comment type="catalytic activity">
    <reaction evidence="4">
        <text>a 5'-end triphospho-ribonucleoside in mRNA + H2O = a 5'-end diphospho-ribonucleoside in mRNA + phosphate + H(+)</text>
        <dbReference type="Rhea" id="RHEA:67004"/>
        <dbReference type="Rhea" id="RHEA-COMP:17164"/>
        <dbReference type="Rhea" id="RHEA-COMP:17165"/>
        <dbReference type="ChEBI" id="CHEBI:15377"/>
        <dbReference type="ChEBI" id="CHEBI:15378"/>
        <dbReference type="ChEBI" id="CHEBI:43474"/>
        <dbReference type="ChEBI" id="CHEBI:167616"/>
        <dbReference type="ChEBI" id="CHEBI:167618"/>
        <dbReference type="EC" id="3.6.1.74"/>
    </reaction>
    <physiologicalReaction direction="left-to-right" evidence="4">
        <dbReference type="Rhea" id="RHEA:67005"/>
    </physiologicalReaction>
</comment>
<dbReference type="InterPro" id="IPR033469">
    <property type="entry name" value="CYTH-like_dom_sf"/>
</dbReference>
<proteinExistence type="predicted"/>
<dbReference type="InterPro" id="IPR037009">
    <property type="entry name" value="mRNA_triPase_Cet1_sf"/>
</dbReference>
<dbReference type="Gene3D" id="3.20.100.10">
    <property type="entry name" value="mRNA triphosphatase Cet1-like"/>
    <property type="match status" value="1"/>
</dbReference>
<dbReference type="GO" id="GO:0006397">
    <property type="term" value="P:mRNA processing"/>
    <property type="evidence" value="ECO:0007669"/>
    <property type="project" value="UniProtKB-KW"/>
</dbReference>
<evidence type="ECO:0000256" key="1">
    <source>
        <dbReference type="ARBA" id="ARBA00022664"/>
    </source>
</evidence>
<dbReference type="SUPFAM" id="SSF55154">
    <property type="entry name" value="CYTH-like phosphatases"/>
    <property type="match status" value="1"/>
</dbReference>